<feature type="disulfide bond" evidence="2">
    <location>
        <begin position="74"/>
        <end position="94"/>
    </location>
</feature>
<dbReference type="AlphaFoldDB" id="A0A023FUD9"/>
<evidence type="ECO:0000256" key="4">
    <source>
        <dbReference type="SAM" id="SignalP"/>
    </source>
</evidence>
<proteinExistence type="evidence at transcript level"/>
<accession>A0A023FUD9</accession>
<evidence type="ECO:0000259" key="5">
    <source>
        <dbReference type="PROSITE" id="PS51162"/>
    </source>
</evidence>
<feature type="region of interest" description="Disordered" evidence="3">
    <location>
        <begin position="103"/>
        <end position="122"/>
    </location>
</feature>
<feature type="compositionally biased region" description="Basic and acidic residues" evidence="3">
    <location>
        <begin position="176"/>
        <end position="215"/>
    </location>
</feature>
<dbReference type="PROSITE" id="PS51162">
    <property type="entry name" value="THYROGLOBULIN_1_2"/>
    <property type="match status" value="2"/>
</dbReference>
<evidence type="ECO:0000256" key="1">
    <source>
        <dbReference type="ARBA" id="ARBA00023157"/>
    </source>
</evidence>
<dbReference type="InterPro" id="IPR036857">
    <property type="entry name" value="Thyroglobulin_1_sf"/>
</dbReference>
<evidence type="ECO:0000256" key="3">
    <source>
        <dbReference type="SAM" id="MobiDB-lite"/>
    </source>
</evidence>
<feature type="chain" id="PRO_5001515592" evidence="4">
    <location>
        <begin position="21"/>
        <end position="271"/>
    </location>
</feature>
<feature type="compositionally biased region" description="Low complexity" evidence="3">
    <location>
        <begin position="244"/>
        <end position="271"/>
    </location>
</feature>
<dbReference type="SMART" id="SM00211">
    <property type="entry name" value="TY"/>
    <property type="match status" value="2"/>
</dbReference>
<dbReference type="Gene3D" id="4.10.800.10">
    <property type="entry name" value="Thyroglobulin type-1"/>
    <property type="match status" value="2"/>
</dbReference>
<feature type="signal peptide" evidence="4">
    <location>
        <begin position="1"/>
        <end position="20"/>
    </location>
</feature>
<organism evidence="6">
    <name type="scientific">Amblyomma cajennense</name>
    <name type="common">Cayenne tick</name>
    <name type="synonym">Acarus cajennensis</name>
    <dbReference type="NCBI Taxonomy" id="34607"/>
    <lineage>
        <taxon>Eukaryota</taxon>
        <taxon>Metazoa</taxon>
        <taxon>Ecdysozoa</taxon>
        <taxon>Arthropoda</taxon>
        <taxon>Chelicerata</taxon>
        <taxon>Arachnida</taxon>
        <taxon>Acari</taxon>
        <taxon>Parasitiformes</taxon>
        <taxon>Ixodida</taxon>
        <taxon>Ixodoidea</taxon>
        <taxon>Ixodidae</taxon>
        <taxon>Amblyomminae</taxon>
        <taxon>Amblyomma</taxon>
    </lineage>
</organism>
<dbReference type="Pfam" id="PF00086">
    <property type="entry name" value="Thyroglobulin_1"/>
    <property type="match status" value="2"/>
</dbReference>
<dbReference type="InterPro" id="IPR000716">
    <property type="entry name" value="Thyroglobulin_1"/>
</dbReference>
<feature type="region of interest" description="Disordered" evidence="3">
    <location>
        <begin position="163"/>
        <end position="271"/>
    </location>
</feature>
<feature type="compositionally biased region" description="Low complexity" evidence="3">
    <location>
        <begin position="216"/>
        <end position="236"/>
    </location>
</feature>
<reference evidence="6" key="1">
    <citation type="submission" date="2014-03" db="EMBL/GenBank/DDBJ databases">
        <title>The sialotranscriptome of Amblyomma triste, Amblyomma parvum and Amblyomma cajennense ticks, uncovered by 454-based RNA-seq.</title>
        <authorList>
            <person name="Garcia G.R."/>
            <person name="Gardinassi L.G."/>
            <person name="Ribeiro J.M."/>
            <person name="Anatriello E."/>
            <person name="Ferreira B.R."/>
            <person name="Moreira H.N."/>
            <person name="Mafra C."/>
            <person name="Olegario M.M."/>
            <person name="Szabo P.J."/>
            <person name="Miranda-Santos I.K."/>
            <person name="Maruyama S.R."/>
        </authorList>
    </citation>
    <scope>NUCLEOTIDE SEQUENCE</scope>
    <source>
        <strain evidence="6">Uberlandia</strain>
        <tissue evidence="6">Salivary glands</tissue>
    </source>
</reference>
<feature type="domain" description="Thyroglobulin type-1" evidence="5">
    <location>
        <begin position="105"/>
        <end position="161"/>
    </location>
</feature>
<evidence type="ECO:0000313" key="6">
    <source>
        <dbReference type="EMBL" id="JAC24338.1"/>
    </source>
</evidence>
<comment type="caution">
    <text evidence="2">Lacks conserved residue(s) required for the propagation of feature annotation.</text>
</comment>
<feature type="domain" description="Thyroglobulin type-1" evidence="5">
    <location>
        <begin position="25"/>
        <end position="94"/>
    </location>
</feature>
<name>A0A023FUD9_AMBCJ</name>
<sequence length="271" mass="29202">MARVAPCVLVIFALIGYIHCAHTGETDCQRRRRTEQHATRNLTGLLVPECDEHGEYKAIQCFGEAVRGRPFCACYDREFGQIKGPSRSLRSCNCIRAHHEWERSRDSSRRESEPRCDTTSGEFNPVQCSRDEHWCVDRDTGAQLSEKQRGGCSTDLSQASCGIGDTHHGHGAGHGDSTHRTGSHHDDTSHHDTGSRHGDSTRHSDSSHHGDDSSHRGSSSSRSGSGSRSTSGSRSGSDSHSDSGSHSGSGSQRGSDSHSGSSTSHQSGSGH</sequence>
<keyword evidence="4" id="KW-0732">Signal</keyword>
<evidence type="ECO:0000256" key="2">
    <source>
        <dbReference type="PROSITE-ProRule" id="PRU00500"/>
    </source>
</evidence>
<feature type="compositionally biased region" description="Basic and acidic residues" evidence="3">
    <location>
        <begin position="103"/>
        <end position="116"/>
    </location>
</feature>
<dbReference type="EMBL" id="GBBK01000144">
    <property type="protein sequence ID" value="JAC24338.1"/>
    <property type="molecule type" value="mRNA"/>
</dbReference>
<keyword evidence="1 2" id="KW-1015">Disulfide bond</keyword>
<protein>
    <submittedName>
        <fullName evidence="6">Putative thyropin</fullName>
    </submittedName>
</protein>
<dbReference type="SUPFAM" id="SSF57610">
    <property type="entry name" value="Thyroglobulin type-1 domain"/>
    <property type="match status" value="2"/>
</dbReference>